<dbReference type="Proteomes" id="UP000789396">
    <property type="component" value="Unassembled WGS sequence"/>
</dbReference>
<evidence type="ECO:0000313" key="2">
    <source>
        <dbReference type="Proteomes" id="UP000789396"/>
    </source>
</evidence>
<evidence type="ECO:0000313" key="1">
    <source>
        <dbReference type="EMBL" id="CAG8773149.1"/>
    </source>
</evidence>
<proteinExistence type="predicted"/>
<comment type="caution">
    <text evidence="1">The sequence shown here is derived from an EMBL/GenBank/DDBJ whole genome shotgun (WGS) entry which is preliminary data.</text>
</comment>
<reference evidence="1" key="1">
    <citation type="submission" date="2021-06" db="EMBL/GenBank/DDBJ databases">
        <authorList>
            <person name="Kallberg Y."/>
            <person name="Tangrot J."/>
            <person name="Rosling A."/>
        </authorList>
    </citation>
    <scope>NUCLEOTIDE SEQUENCE</scope>
    <source>
        <strain evidence="1">IN212</strain>
    </source>
</reference>
<gene>
    <name evidence="1" type="ORF">RFULGI_LOCUS15213</name>
</gene>
<organism evidence="1 2">
    <name type="scientific">Racocetra fulgida</name>
    <dbReference type="NCBI Taxonomy" id="60492"/>
    <lineage>
        <taxon>Eukaryota</taxon>
        <taxon>Fungi</taxon>
        <taxon>Fungi incertae sedis</taxon>
        <taxon>Mucoromycota</taxon>
        <taxon>Glomeromycotina</taxon>
        <taxon>Glomeromycetes</taxon>
        <taxon>Diversisporales</taxon>
        <taxon>Gigasporaceae</taxon>
        <taxon>Racocetra</taxon>
    </lineage>
</organism>
<accession>A0A9N9JCG5</accession>
<name>A0A9N9JCG5_9GLOM</name>
<sequence length="44" mass="4663">LTQPGGQDAVTPLESTEGQWVSGITNNIPRGSDNLIPIEVVQCK</sequence>
<dbReference type="AlphaFoldDB" id="A0A9N9JCG5"/>
<protein>
    <submittedName>
        <fullName evidence="1">19615_t:CDS:1</fullName>
    </submittedName>
</protein>
<keyword evidence="2" id="KW-1185">Reference proteome</keyword>
<dbReference type="EMBL" id="CAJVPZ010047836">
    <property type="protein sequence ID" value="CAG8773149.1"/>
    <property type="molecule type" value="Genomic_DNA"/>
</dbReference>
<feature type="non-terminal residue" evidence="1">
    <location>
        <position position="1"/>
    </location>
</feature>
<feature type="non-terminal residue" evidence="1">
    <location>
        <position position="44"/>
    </location>
</feature>